<accession>A0AAV2FW18</accession>
<evidence type="ECO:0000313" key="2">
    <source>
        <dbReference type="EMBL" id="CAL1401755.1"/>
    </source>
</evidence>
<gene>
    <name evidence="2" type="ORF">LTRI10_LOCUS41797</name>
</gene>
<name>A0AAV2FW18_9ROSI</name>
<proteinExistence type="predicted"/>
<dbReference type="AlphaFoldDB" id="A0AAV2FW18"/>
<keyword evidence="3" id="KW-1185">Reference proteome</keyword>
<feature type="region of interest" description="Disordered" evidence="1">
    <location>
        <begin position="127"/>
        <end position="147"/>
    </location>
</feature>
<evidence type="ECO:0000313" key="3">
    <source>
        <dbReference type="Proteomes" id="UP001497516"/>
    </source>
</evidence>
<reference evidence="2 3" key="1">
    <citation type="submission" date="2024-04" db="EMBL/GenBank/DDBJ databases">
        <authorList>
            <person name="Fracassetti M."/>
        </authorList>
    </citation>
    <scope>NUCLEOTIDE SEQUENCE [LARGE SCALE GENOMIC DNA]</scope>
</reference>
<dbReference type="EMBL" id="OZ034820">
    <property type="protein sequence ID" value="CAL1401755.1"/>
    <property type="molecule type" value="Genomic_DNA"/>
</dbReference>
<dbReference type="Proteomes" id="UP001497516">
    <property type="component" value="Chromosome 7"/>
</dbReference>
<evidence type="ECO:0000256" key="1">
    <source>
        <dbReference type="SAM" id="MobiDB-lite"/>
    </source>
</evidence>
<protein>
    <submittedName>
        <fullName evidence="2">Uncharacterized protein</fullName>
    </submittedName>
</protein>
<sequence>MFLKTRKVNEGPEMDENTRVQFEELQKHFVGEGEEEQEEIVWRPNLRFHGRGVTPSMLKRKHEGADAIYQEKGTTSNPSMLPEDVQKRLDQQSSHLSNGLRNAMASLKESNPSLVIPQDMFDFLLVNNPTEANRSNENEMPNSDTAE</sequence>
<organism evidence="2 3">
    <name type="scientific">Linum trigynum</name>
    <dbReference type="NCBI Taxonomy" id="586398"/>
    <lineage>
        <taxon>Eukaryota</taxon>
        <taxon>Viridiplantae</taxon>
        <taxon>Streptophyta</taxon>
        <taxon>Embryophyta</taxon>
        <taxon>Tracheophyta</taxon>
        <taxon>Spermatophyta</taxon>
        <taxon>Magnoliopsida</taxon>
        <taxon>eudicotyledons</taxon>
        <taxon>Gunneridae</taxon>
        <taxon>Pentapetalae</taxon>
        <taxon>rosids</taxon>
        <taxon>fabids</taxon>
        <taxon>Malpighiales</taxon>
        <taxon>Linaceae</taxon>
        <taxon>Linum</taxon>
    </lineage>
</organism>